<evidence type="ECO:0000313" key="2">
    <source>
        <dbReference type="WBParaSite" id="RSKR_0000183800.1"/>
    </source>
</evidence>
<dbReference type="WBParaSite" id="RSKR_0000183800.1">
    <property type="protein sequence ID" value="RSKR_0000183800.1"/>
    <property type="gene ID" value="RSKR_0000183800"/>
</dbReference>
<protein>
    <submittedName>
        <fullName evidence="2">CPG4 domain-containing protein</fullName>
    </submittedName>
</protein>
<accession>A0AC35TLP3</accession>
<sequence length="460" mass="53002">MDVQNAKVPITANPFEIIFNVTTEAKLLRLCSLYETSLPCFTDKILRCANQEQISQLEKADRLFRLFCSPTSLPVQKRLLKYGECIKQTMMSIDDNECKPTMPIHVLKIERCKQNCPNIKDECYKEVVASEKFACHDEAITEHCGLQASHFYNAFQSAVIDAEFPVNCNYKKRSFESVLYKAKQLELKQKMFEKSEKTLVKTRNFNQMYNMFKPDPNIKTYTNPKTTTTKNPFENYKFDTKPPKKDSKKEFKYEIIKTTTTTRPAITTDKAFSESVEEYEENNTVPTTISPYQNSIKTFSNLLRNSVPNDESVTHLPYEFSFRFNPIFHPFEIRNKMGVVSHKYLTTPEPERSEKESVDHEIEHQLDDQQPLEEFEAMTTTHKPPIIPSSSRKTFSRIVANDVIPDEDVSRFKNTANSYVSTAIDTLVLKSNDIANNDIVKELLATFIKIGPQVLNATTS</sequence>
<reference evidence="2" key="1">
    <citation type="submission" date="2016-11" db="UniProtKB">
        <authorList>
            <consortium name="WormBaseParasite"/>
        </authorList>
    </citation>
    <scope>IDENTIFICATION</scope>
    <source>
        <strain evidence="2">KR3021</strain>
    </source>
</reference>
<evidence type="ECO:0000313" key="1">
    <source>
        <dbReference type="Proteomes" id="UP000095286"/>
    </source>
</evidence>
<organism evidence="1 2">
    <name type="scientific">Rhabditophanes sp. KR3021</name>
    <dbReference type="NCBI Taxonomy" id="114890"/>
    <lineage>
        <taxon>Eukaryota</taxon>
        <taxon>Metazoa</taxon>
        <taxon>Ecdysozoa</taxon>
        <taxon>Nematoda</taxon>
        <taxon>Chromadorea</taxon>
        <taxon>Rhabditida</taxon>
        <taxon>Tylenchina</taxon>
        <taxon>Panagrolaimomorpha</taxon>
        <taxon>Strongyloidoidea</taxon>
        <taxon>Alloionematidae</taxon>
        <taxon>Rhabditophanes</taxon>
    </lineage>
</organism>
<proteinExistence type="predicted"/>
<dbReference type="Proteomes" id="UP000095286">
    <property type="component" value="Unplaced"/>
</dbReference>
<name>A0AC35TLP3_9BILA</name>